<organism evidence="2 3">
    <name type="scientific">Aquisalimonas asiatica</name>
    <dbReference type="NCBI Taxonomy" id="406100"/>
    <lineage>
        <taxon>Bacteria</taxon>
        <taxon>Pseudomonadati</taxon>
        <taxon>Pseudomonadota</taxon>
        <taxon>Gammaproteobacteria</taxon>
        <taxon>Chromatiales</taxon>
        <taxon>Ectothiorhodospiraceae</taxon>
        <taxon>Aquisalimonas</taxon>
    </lineage>
</organism>
<keyword evidence="3" id="KW-1185">Reference proteome</keyword>
<dbReference type="OrthoDB" id="1431437at2"/>
<evidence type="ECO:0000256" key="1">
    <source>
        <dbReference type="SAM" id="MobiDB-lite"/>
    </source>
</evidence>
<keyword evidence="2" id="KW-0808">Transferase</keyword>
<dbReference type="EMBL" id="FOEG01000005">
    <property type="protein sequence ID" value="SEO97916.1"/>
    <property type="molecule type" value="Genomic_DNA"/>
</dbReference>
<dbReference type="PANTHER" id="PTHR10704">
    <property type="entry name" value="CARBOHYDRATE SULFOTRANSFERASE"/>
    <property type="match status" value="1"/>
</dbReference>
<dbReference type="Proteomes" id="UP000199657">
    <property type="component" value="Unassembled WGS sequence"/>
</dbReference>
<dbReference type="SUPFAM" id="SSF52540">
    <property type="entry name" value="P-loop containing nucleoside triphosphate hydrolases"/>
    <property type="match status" value="1"/>
</dbReference>
<dbReference type="STRING" id="406100.SAMN04488052_105163"/>
<evidence type="ECO:0000313" key="2">
    <source>
        <dbReference type="EMBL" id="SEO97916.1"/>
    </source>
</evidence>
<dbReference type="InterPro" id="IPR051135">
    <property type="entry name" value="Gal/GlcNAc/GalNAc_ST"/>
</dbReference>
<dbReference type="Pfam" id="PF13469">
    <property type="entry name" value="Sulfotransfer_3"/>
    <property type="match status" value="1"/>
</dbReference>
<dbReference type="Gene3D" id="3.40.50.300">
    <property type="entry name" value="P-loop containing nucleotide triphosphate hydrolases"/>
    <property type="match status" value="1"/>
</dbReference>
<dbReference type="RefSeq" id="WP_091644501.1">
    <property type="nucleotide sequence ID" value="NZ_FOEG01000005.1"/>
</dbReference>
<reference evidence="2 3" key="1">
    <citation type="submission" date="2016-10" db="EMBL/GenBank/DDBJ databases">
        <authorList>
            <person name="de Groot N.N."/>
        </authorList>
    </citation>
    <scope>NUCLEOTIDE SEQUENCE [LARGE SCALE GENOMIC DNA]</scope>
    <source>
        <strain evidence="2 3">CGMCC 1.6291</strain>
    </source>
</reference>
<proteinExistence type="predicted"/>
<dbReference type="GO" id="GO:0001517">
    <property type="term" value="F:N-acetylglucosamine 6-O-sulfotransferase activity"/>
    <property type="evidence" value="ECO:0007669"/>
    <property type="project" value="TreeGrafter"/>
</dbReference>
<feature type="region of interest" description="Disordered" evidence="1">
    <location>
        <begin position="1"/>
        <end position="29"/>
    </location>
</feature>
<evidence type="ECO:0000313" key="3">
    <source>
        <dbReference type="Proteomes" id="UP000199657"/>
    </source>
</evidence>
<dbReference type="GO" id="GO:0006790">
    <property type="term" value="P:sulfur compound metabolic process"/>
    <property type="evidence" value="ECO:0007669"/>
    <property type="project" value="TreeGrafter"/>
</dbReference>
<dbReference type="InterPro" id="IPR027417">
    <property type="entry name" value="P-loop_NTPase"/>
</dbReference>
<dbReference type="PANTHER" id="PTHR10704:SF44">
    <property type="entry name" value="LD35051P-RELATED"/>
    <property type="match status" value="1"/>
</dbReference>
<dbReference type="GO" id="GO:0006044">
    <property type="term" value="P:N-acetylglucosamine metabolic process"/>
    <property type="evidence" value="ECO:0007669"/>
    <property type="project" value="TreeGrafter"/>
</dbReference>
<name>A0A1H8U4C7_9GAMM</name>
<gene>
    <name evidence="2" type="ORF">SAMN04488052_105163</name>
</gene>
<dbReference type="AlphaFoldDB" id="A0A1H8U4C7"/>
<sequence>MNGSTVNERPEYARHPGHATPQHSESGAEPGSRLVALLGMPRSGTTWVAKLMDSHPDVAYRHEPESGGRLAHLPQLMEQDAPGAQVDALRRFGESLWNCRDPRVCGKTPLFRKHHLGGVRHLALSLGVLASKAPMRAVRRMPLPYFPDYSVGSPVLVWKSVVSSARLPALLQALPEARPVLLLRHPCGQVGSVLRGENAQYFGGGYQPSEDDGVFEAMMGGTVATEHGLSMEYVRGLGAAERLAWLWVLFNETAYRAAVQDPRCLVVRYEDVCAEPEAKAEELLSWCGLSMHAQSRAFVRESTGGDASGYYGVYRDPLKAAEKWREELPAETVDTVRDIVQRARVGSLYDF</sequence>
<protein>
    <submittedName>
        <fullName evidence="2">Sulfotransferase family protein</fullName>
    </submittedName>
</protein>
<accession>A0A1H8U4C7</accession>